<protein>
    <submittedName>
        <fullName evidence="11">MIP family channel protein</fullName>
    </submittedName>
</protein>
<gene>
    <name evidence="11" type="ORF">FH969_13670</name>
</gene>
<evidence type="ECO:0000256" key="3">
    <source>
        <dbReference type="ARBA" id="ARBA00022448"/>
    </source>
</evidence>
<feature type="compositionally biased region" description="Acidic residues" evidence="9">
    <location>
        <begin position="314"/>
        <end position="330"/>
    </location>
</feature>
<keyword evidence="4" id="KW-1003">Cell membrane</keyword>
<dbReference type="PRINTS" id="PR00783">
    <property type="entry name" value="MINTRINSICP"/>
</dbReference>
<sequence length="341" mass="34774">MSTTLPPESDAEASAVLIDEVAVEPGYSLFARVGAEVFGTFVLVLVGVGTALWSAVSGVAGSGLAVPLGFGIAVLGAASAVGHVSGGHFNPAVSLGAAIGGRIGWLDMLVYWLAQIVGGTAAAALLFFLIPSGLADITGSSNRAWFSSTSNGFGDHSPFSTAAQGAATFGLGAAIIIEVVATAVFVGVILGVTDKRANVTNAPVAIGFTLSALIALTVPFTNGSLNPARSLATALFSEGWAIQQVWVFWLAPLLGGAIAALVYRLVTPVPVIAGEWPETEITEEVVLAEESDPEPDALDALLARQAAAVPTTEETPEVETPEVETPEVETPEQRDGEAPRA</sequence>
<evidence type="ECO:0000256" key="10">
    <source>
        <dbReference type="SAM" id="Phobius"/>
    </source>
</evidence>
<dbReference type="PROSITE" id="PS00221">
    <property type="entry name" value="MIP"/>
    <property type="match status" value="1"/>
</dbReference>
<dbReference type="Gene3D" id="1.20.1080.10">
    <property type="entry name" value="Glycerol uptake facilitator protein"/>
    <property type="match status" value="1"/>
</dbReference>
<dbReference type="PANTHER" id="PTHR19139:SF199">
    <property type="entry name" value="MIP17260P"/>
    <property type="match status" value="1"/>
</dbReference>
<evidence type="ECO:0000256" key="1">
    <source>
        <dbReference type="ARBA" id="ARBA00004651"/>
    </source>
</evidence>
<dbReference type="Pfam" id="PF00230">
    <property type="entry name" value="MIP"/>
    <property type="match status" value="1"/>
</dbReference>
<evidence type="ECO:0000256" key="8">
    <source>
        <dbReference type="RuleBase" id="RU000477"/>
    </source>
</evidence>
<proteinExistence type="inferred from homology"/>
<evidence type="ECO:0000256" key="5">
    <source>
        <dbReference type="ARBA" id="ARBA00022692"/>
    </source>
</evidence>
<dbReference type="OrthoDB" id="9807293at2"/>
<dbReference type="AlphaFoldDB" id="A0A5C5BA13"/>
<comment type="subcellular location">
    <subcellularLocation>
        <location evidence="1">Cell membrane</location>
        <topology evidence="1">Multi-pass membrane protein</topology>
    </subcellularLocation>
</comment>
<evidence type="ECO:0000256" key="7">
    <source>
        <dbReference type="ARBA" id="ARBA00023136"/>
    </source>
</evidence>
<evidence type="ECO:0000313" key="12">
    <source>
        <dbReference type="Proteomes" id="UP000313849"/>
    </source>
</evidence>
<name>A0A5C5BA13_9MICO</name>
<dbReference type="InterPro" id="IPR022357">
    <property type="entry name" value="MIP_CS"/>
</dbReference>
<keyword evidence="3 8" id="KW-0813">Transport</keyword>
<evidence type="ECO:0000313" key="11">
    <source>
        <dbReference type="EMBL" id="TNU73017.1"/>
    </source>
</evidence>
<feature type="region of interest" description="Disordered" evidence="9">
    <location>
        <begin position="305"/>
        <end position="341"/>
    </location>
</feature>
<accession>A0A5C5BA13</accession>
<dbReference type="CDD" id="cd00333">
    <property type="entry name" value="MIP"/>
    <property type="match status" value="1"/>
</dbReference>
<keyword evidence="5 8" id="KW-0812">Transmembrane</keyword>
<evidence type="ECO:0000256" key="4">
    <source>
        <dbReference type="ARBA" id="ARBA00022475"/>
    </source>
</evidence>
<keyword evidence="7 10" id="KW-0472">Membrane</keyword>
<dbReference type="GO" id="GO:0015250">
    <property type="term" value="F:water channel activity"/>
    <property type="evidence" value="ECO:0007669"/>
    <property type="project" value="TreeGrafter"/>
</dbReference>
<evidence type="ECO:0000256" key="2">
    <source>
        <dbReference type="ARBA" id="ARBA00006175"/>
    </source>
</evidence>
<feature type="transmembrane region" description="Helical" evidence="10">
    <location>
        <begin position="245"/>
        <end position="266"/>
    </location>
</feature>
<feature type="transmembrane region" description="Helical" evidence="10">
    <location>
        <begin position="109"/>
        <end position="130"/>
    </location>
</feature>
<dbReference type="SUPFAM" id="SSF81338">
    <property type="entry name" value="Aquaporin-like"/>
    <property type="match status" value="1"/>
</dbReference>
<dbReference type="InterPro" id="IPR034294">
    <property type="entry name" value="Aquaporin_transptr"/>
</dbReference>
<feature type="transmembrane region" description="Helical" evidence="10">
    <location>
        <begin position="68"/>
        <end position="89"/>
    </location>
</feature>
<feature type="transmembrane region" description="Helical" evidence="10">
    <location>
        <begin position="166"/>
        <end position="192"/>
    </location>
</feature>
<dbReference type="InterPro" id="IPR023271">
    <property type="entry name" value="Aquaporin-like"/>
</dbReference>
<keyword evidence="12" id="KW-1185">Reference proteome</keyword>
<feature type="transmembrane region" description="Helical" evidence="10">
    <location>
        <begin position="37"/>
        <end position="56"/>
    </location>
</feature>
<reference evidence="11 12" key="1">
    <citation type="submission" date="2019-06" db="EMBL/GenBank/DDBJ databases">
        <title>Draft genome sequence of Miniimonas arenae KCTC 19750T isolated from sea sand.</title>
        <authorList>
            <person name="Park S.-J."/>
        </authorList>
    </citation>
    <scope>NUCLEOTIDE SEQUENCE [LARGE SCALE GENOMIC DNA]</scope>
    <source>
        <strain evidence="11 12">KCTC 19750</strain>
    </source>
</reference>
<dbReference type="InterPro" id="IPR000425">
    <property type="entry name" value="MIP"/>
</dbReference>
<evidence type="ECO:0000256" key="9">
    <source>
        <dbReference type="SAM" id="MobiDB-lite"/>
    </source>
</evidence>
<dbReference type="PANTHER" id="PTHR19139">
    <property type="entry name" value="AQUAPORIN TRANSPORTER"/>
    <property type="match status" value="1"/>
</dbReference>
<dbReference type="GO" id="GO:0005886">
    <property type="term" value="C:plasma membrane"/>
    <property type="evidence" value="ECO:0007669"/>
    <property type="project" value="UniProtKB-SubCell"/>
</dbReference>
<dbReference type="Proteomes" id="UP000313849">
    <property type="component" value="Unassembled WGS sequence"/>
</dbReference>
<organism evidence="11 12">
    <name type="scientific">Miniimonas arenae</name>
    <dbReference type="NCBI Taxonomy" id="676201"/>
    <lineage>
        <taxon>Bacteria</taxon>
        <taxon>Bacillati</taxon>
        <taxon>Actinomycetota</taxon>
        <taxon>Actinomycetes</taxon>
        <taxon>Micrococcales</taxon>
        <taxon>Beutenbergiaceae</taxon>
        <taxon>Miniimonas</taxon>
    </lineage>
</organism>
<dbReference type="RefSeq" id="WP_139987695.1">
    <property type="nucleotide sequence ID" value="NZ_VENP01000072.1"/>
</dbReference>
<comment type="similarity">
    <text evidence="2 8">Belongs to the MIP/aquaporin (TC 1.A.8) family.</text>
</comment>
<comment type="caution">
    <text evidence="11">The sequence shown here is derived from an EMBL/GenBank/DDBJ whole genome shotgun (WGS) entry which is preliminary data.</text>
</comment>
<evidence type="ECO:0000256" key="6">
    <source>
        <dbReference type="ARBA" id="ARBA00022989"/>
    </source>
</evidence>
<feature type="compositionally biased region" description="Basic and acidic residues" evidence="9">
    <location>
        <begin position="331"/>
        <end position="341"/>
    </location>
</feature>
<dbReference type="EMBL" id="VENP01000072">
    <property type="protein sequence ID" value="TNU73017.1"/>
    <property type="molecule type" value="Genomic_DNA"/>
</dbReference>
<keyword evidence="6 10" id="KW-1133">Transmembrane helix</keyword>
<feature type="transmembrane region" description="Helical" evidence="10">
    <location>
        <begin position="204"/>
        <end position="225"/>
    </location>
</feature>